<keyword evidence="1" id="KW-1133">Transmembrane helix</keyword>
<evidence type="ECO:0000313" key="2">
    <source>
        <dbReference type="EMBL" id="KFG46948.1"/>
    </source>
</evidence>
<dbReference type="EMBL" id="AEYI02000654">
    <property type="protein sequence ID" value="KFG46948.1"/>
    <property type="molecule type" value="Genomic_DNA"/>
</dbReference>
<comment type="caution">
    <text evidence="2">The sequence shown here is derived from an EMBL/GenBank/DDBJ whole genome shotgun (WGS) entry which is preliminary data.</text>
</comment>
<sequence>MRLCQGNIDFMVSFSLCATQSLELHERIYSTKASRACTAQPPNVDRLLSLLALRFLFLLLLVHFLLLLFVVVDIRLLSTLGLRGALHRQPPGAAPTNAGTGVSSASARMFLSPSAVSELPDVVQRLVSSLT</sequence>
<dbReference type="VEuPathDB" id="ToxoDB:TGP89_357140"/>
<evidence type="ECO:0000256" key="1">
    <source>
        <dbReference type="SAM" id="Phobius"/>
    </source>
</evidence>
<keyword evidence="1" id="KW-0472">Membrane</keyword>
<accession>A0A086KRD0</accession>
<reference evidence="2 3" key="1">
    <citation type="submission" date="2014-03" db="EMBL/GenBank/DDBJ databases">
        <authorList>
            <person name="Sibley D."/>
            <person name="Venepally P."/>
            <person name="Karamycheva S."/>
            <person name="Hadjithomas M."/>
            <person name="Khan A."/>
            <person name="Brunk B."/>
            <person name="Roos D."/>
            <person name="Caler E."/>
            <person name="Lorenzi H."/>
        </authorList>
    </citation>
    <scope>NUCLEOTIDE SEQUENCE [LARGE SCALE GENOMIC DNA]</scope>
    <source>
        <strain evidence="3">p89</strain>
    </source>
</reference>
<proteinExistence type="predicted"/>
<protein>
    <submittedName>
        <fullName evidence="2">Putative transmembrane protein</fullName>
    </submittedName>
</protein>
<gene>
    <name evidence="2" type="ORF">TGP89_357140</name>
</gene>
<feature type="transmembrane region" description="Helical" evidence="1">
    <location>
        <begin position="51"/>
        <end position="72"/>
    </location>
</feature>
<evidence type="ECO:0000313" key="3">
    <source>
        <dbReference type="Proteomes" id="UP000028828"/>
    </source>
</evidence>
<keyword evidence="1 2" id="KW-0812">Transmembrane</keyword>
<organism evidence="2 3">
    <name type="scientific">Toxoplasma gondii p89</name>
    <dbReference type="NCBI Taxonomy" id="943119"/>
    <lineage>
        <taxon>Eukaryota</taxon>
        <taxon>Sar</taxon>
        <taxon>Alveolata</taxon>
        <taxon>Apicomplexa</taxon>
        <taxon>Conoidasida</taxon>
        <taxon>Coccidia</taxon>
        <taxon>Eucoccidiorida</taxon>
        <taxon>Eimeriorina</taxon>
        <taxon>Sarcocystidae</taxon>
        <taxon>Toxoplasma</taxon>
    </lineage>
</organism>
<dbReference type="Proteomes" id="UP000028828">
    <property type="component" value="Unassembled WGS sequence"/>
</dbReference>
<name>A0A086KRD0_TOXGO</name>
<dbReference type="AlphaFoldDB" id="A0A086KRD0"/>